<feature type="compositionally biased region" description="Polar residues" evidence="1">
    <location>
        <begin position="177"/>
        <end position="195"/>
    </location>
</feature>
<evidence type="ECO:0000313" key="3">
    <source>
        <dbReference type="Proteomes" id="UP000785679"/>
    </source>
</evidence>
<feature type="region of interest" description="Disordered" evidence="1">
    <location>
        <begin position="247"/>
        <end position="349"/>
    </location>
</feature>
<feature type="region of interest" description="Disordered" evidence="1">
    <location>
        <begin position="405"/>
        <end position="477"/>
    </location>
</feature>
<keyword evidence="3" id="KW-1185">Reference proteome</keyword>
<organism evidence="2 3">
    <name type="scientific">Halteria grandinella</name>
    <dbReference type="NCBI Taxonomy" id="5974"/>
    <lineage>
        <taxon>Eukaryota</taxon>
        <taxon>Sar</taxon>
        <taxon>Alveolata</taxon>
        <taxon>Ciliophora</taxon>
        <taxon>Intramacronucleata</taxon>
        <taxon>Spirotrichea</taxon>
        <taxon>Stichotrichia</taxon>
        <taxon>Sporadotrichida</taxon>
        <taxon>Halteriidae</taxon>
        <taxon>Halteria</taxon>
    </lineage>
</organism>
<feature type="compositionally biased region" description="Low complexity" evidence="1">
    <location>
        <begin position="405"/>
        <end position="420"/>
    </location>
</feature>
<dbReference type="EMBL" id="RRYP01001529">
    <property type="protein sequence ID" value="TNV85820.1"/>
    <property type="molecule type" value="Genomic_DNA"/>
</dbReference>
<feature type="compositionally biased region" description="Polar residues" evidence="1">
    <location>
        <begin position="204"/>
        <end position="213"/>
    </location>
</feature>
<feature type="region of interest" description="Disordered" evidence="1">
    <location>
        <begin position="139"/>
        <end position="233"/>
    </location>
</feature>
<gene>
    <name evidence="2" type="ORF">FGO68_gene11595</name>
</gene>
<dbReference type="Proteomes" id="UP000785679">
    <property type="component" value="Unassembled WGS sequence"/>
</dbReference>
<dbReference type="AlphaFoldDB" id="A0A8J8T8P6"/>
<accession>A0A8J8T8P6</accession>
<feature type="compositionally biased region" description="Basic and acidic residues" evidence="1">
    <location>
        <begin position="214"/>
        <end position="233"/>
    </location>
</feature>
<name>A0A8J8T8P6_HALGN</name>
<feature type="compositionally biased region" description="Low complexity" evidence="1">
    <location>
        <begin position="427"/>
        <end position="460"/>
    </location>
</feature>
<feature type="compositionally biased region" description="Low complexity" evidence="1">
    <location>
        <begin position="248"/>
        <end position="261"/>
    </location>
</feature>
<sequence>MIPPSLLGNAGGLGFGNSNNGLGGSFGGFSNGMNGGLAGQNSNNSLQSLMQPNVLNQLLGLPSPSQGQGLFQNQSGNQPNLAANLLSTITGIANPPAQNQSAVNPLLALLQATAPVPGTNSQTAQAGLDMRALQSLISGQPQPQPVPQPAAGANPLSMINAFGNPSTPAPVGGNQLAPISSGGTPSFPSMGNFIQQPAGFDQQPPMNSYQKQDSSSHHDPRKSTPQAKEPEKKQQIAMDLENIFNQLQQQSSTPSVKPQSSSKRRNDYGSDGEDDVKKPSKSSHGGRKGRDYNGSSDENENGENFFRTPSTTNNNSGQRQSNHPQHNGGNIGGPQVHGMQGGSLNGQQPFIANQQQQPPIQQHQGNSGYNQHMLNEIPGLNLHQQQQLQALLLNQQGIQQFNQAPAIPQQQQQTPQMNQGMHHHHQQQQQAPNHQNMHGQYNNNSHSNHSGGYQSQQHQQPSLKDKLAKQGIYRGGK</sequence>
<protein>
    <submittedName>
        <fullName evidence="2">Uncharacterized protein</fullName>
    </submittedName>
</protein>
<feature type="compositionally biased region" description="Polar residues" evidence="1">
    <location>
        <begin position="307"/>
        <end position="328"/>
    </location>
</feature>
<evidence type="ECO:0000313" key="2">
    <source>
        <dbReference type="EMBL" id="TNV85820.1"/>
    </source>
</evidence>
<evidence type="ECO:0000256" key="1">
    <source>
        <dbReference type="SAM" id="MobiDB-lite"/>
    </source>
</evidence>
<proteinExistence type="predicted"/>
<comment type="caution">
    <text evidence="2">The sequence shown here is derived from an EMBL/GenBank/DDBJ whole genome shotgun (WGS) entry which is preliminary data.</text>
</comment>
<reference evidence="2" key="1">
    <citation type="submission" date="2019-06" db="EMBL/GenBank/DDBJ databases">
        <authorList>
            <person name="Zheng W."/>
        </authorList>
    </citation>
    <scope>NUCLEOTIDE SEQUENCE</scope>
    <source>
        <strain evidence="2">QDHG01</strain>
    </source>
</reference>